<evidence type="ECO:0000256" key="1">
    <source>
        <dbReference type="ARBA" id="ARBA00000085"/>
    </source>
</evidence>
<evidence type="ECO:0000256" key="3">
    <source>
        <dbReference type="ARBA" id="ARBA00022553"/>
    </source>
</evidence>
<dbReference type="InterPro" id="IPR029016">
    <property type="entry name" value="GAF-like_dom_sf"/>
</dbReference>
<dbReference type="SUPFAM" id="SSF52540">
    <property type="entry name" value="P-loop containing nucleoside triphosphate hydrolases"/>
    <property type="match status" value="1"/>
</dbReference>
<dbReference type="Gene3D" id="1.10.287.130">
    <property type="match status" value="1"/>
</dbReference>
<dbReference type="Pfam" id="PF13191">
    <property type="entry name" value="AAA_16"/>
    <property type="match status" value="1"/>
</dbReference>
<dbReference type="PANTHER" id="PTHR43642:SF1">
    <property type="entry name" value="HYBRID SIGNAL TRANSDUCTION HISTIDINE KINASE G"/>
    <property type="match status" value="1"/>
</dbReference>
<accession>A0A6J5J7J8</accession>
<evidence type="ECO:0000259" key="5">
    <source>
        <dbReference type="PROSITE" id="PS50109"/>
    </source>
</evidence>
<comment type="catalytic activity">
    <reaction evidence="1">
        <text>ATP + protein L-histidine = ADP + protein N-phospho-L-histidine.</text>
        <dbReference type="EC" id="2.7.13.3"/>
    </reaction>
</comment>
<dbReference type="Gene3D" id="1.10.510.10">
    <property type="entry name" value="Transferase(Phosphotransferase) domain 1"/>
    <property type="match status" value="1"/>
</dbReference>
<dbReference type="InterPro" id="IPR003594">
    <property type="entry name" value="HATPase_dom"/>
</dbReference>
<dbReference type="PROSITE" id="PS50011">
    <property type="entry name" value="PROTEIN_KINASE_DOM"/>
    <property type="match status" value="1"/>
</dbReference>
<dbReference type="InterPro" id="IPR027417">
    <property type="entry name" value="P-loop_NTPase"/>
</dbReference>
<dbReference type="Pfam" id="PF02518">
    <property type="entry name" value="HATPase_c"/>
    <property type="match status" value="1"/>
</dbReference>
<protein>
    <recommendedName>
        <fullName evidence="2">histidine kinase</fullName>
        <ecNumber evidence="2">2.7.13.3</ecNumber>
    </recommendedName>
</protein>
<dbReference type="Pfam" id="PF01590">
    <property type="entry name" value="GAF"/>
    <property type="match status" value="1"/>
</dbReference>
<reference evidence="6 7" key="1">
    <citation type="submission" date="2020-04" db="EMBL/GenBank/DDBJ databases">
        <authorList>
            <person name="Depoorter E."/>
        </authorList>
    </citation>
    <scope>NUCLEOTIDE SEQUENCE [LARGE SCALE GENOMIC DNA]</scope>
    <source>
        <strain evidence="6 7">BCC0132</strain>
    </source>
</reference>
<proteinExistence type="predicted"/>
<dbReference type="InterPro" id="IPR005467">
    <property type="entry name" value="His_kinase_dom"/>
</dbReference>
<dbReference type="InterPro" id="IPR011009">
    <property type="entry name" value="Kinase-like_dom_sf"/>
</dbReference>
<evidence type="ECO:0000256" key="2">
    <source>
        <dbReference type="ARBA" id="ARBA00012438"/>
    </source>
</evidence>
<dbReference type="GO" id="GO:0000155">
    <property type="term" value="F:phosphorelay sensor kinase activity"/>
    <property type="evidence" value="ECO:0007669"/>
    <property type="project" value="InterPro"/>
</dbReference>
<dbReference type="Gene3D" id="3.30.565.10">
    <property type="entry name" value="Histidine kinase-like ATPase, C-terminal domain"/>
    <property type="match status" value="1"/>
</dbReference>
<feature type="domain" description="Protein kinase" evidence="4">
    <location>
        <begin position="1"/>
        <end position="289"/>
    </location>
</feature>
<dbReference type="Pfam" id="PF00512">
    <property type="entry name" value="HisKA"/>
    <property type="match status" value="1"/>
</dbReference>
<dbReference type="SMART" id="SM00387">
    <property type="entry name" value="HATPase_c"/>
    <property type="match status" value="1"/>
</dbReference>
<dbReference type="SMART" id="SM00220">
    <property type="entry name" value="S_TKc"/>
    <property type="match status" value="1"/>
</dbReference>
<keyword evidence="3" id="KW-0597">Phosphoprotein</keyword>
<dbReference type="SUPFAM" id="SSF56112">
    <property type="entry name" value="Protein kinase-like (PK-like)"/>
    <property type="match status" value="1"/>
</dbReference>
<dbReference type="Proteomes" id="UP000494322">
    <property type="component" value="Unassembled WGS sequence"/>
</dbReference>
<organism evidence="6 7">
    <name type="scientific">Burkholderia cenocepacia</name>
    <dbReference type="NCBI Taxonomy" id="95486"/>
    <lineage>
        <taxon>Bacteria</taxon>
        <taxon>Pseudomonadati</taxon>
        <taxon>Pseudomonadota</taxon>
        <taxon>Betaproteobacteria</taxon>
        <taxon>Burkholderiales</taxon>
        <taxon>Burkholderiaceae</taxon>
        <taxon>Burkholderia</taxon>
        <taxon>Burkholderia cepacia complex</taxon>
    </lineage>
</organism>
<dbReference type="Pfam" id="PF00069">
    <property type="entry name" value="Pkinase"/>
    <property type="match status" value="1"/>
</dbReference>
<dbReference type="Gene3D" id="3.30.450.40">
    <property type="match status" value="1"/>
</dbReference>
<gene>
    <name evidence="6" type="ORF">BCO9919_02838</name>
</gene>
<evidence type="ECO:0000259" key="4">
    <source>
        <dbReference type="PROSITE" id="PS50011"/>
    </source>
</evidence>
<dbReference type="SMART" id="SM00065">
    <property type="entry name" value="GAF"/>
    <property type="match status" value="1"/>
</dbReference>
<dbReference type="InterPro" id="IPR003018">
    <property type="entry name" value="GAF"/>
</dbReference>
<dbReference type="PROSITE" id="PS50109">
    <property type="entry name" value="HIS_KIN"/>
    <property type="match status" value="1"/>
</dbReference>
<dbReference type="EMBL" id="CABWIK020000013">
    <property type="protein sequence ID" value="CAB3967606.1"/>
    <property type="molecule type" value="Genomic_DNA"/>
</dbReference>
<dbReference type="SMART" id="SM00388">
    <property type="entry name" value="HisKA"/>
    <property type="match status" value="1"/>
</dbReference>
<sequence length="1707" mass="184914">MLHAAVPAAFELTTPPFPYCIRMIELSTRRFIELSPGPPRLHRAIDDHAPPVLVAGRGVAAPSAVAALQREYVLRSALHERWSAVPQAIVSHGGGAVLVLADPGGMPLSVADVPQPRLSAFLRRAISLATALGEMHAAGIVHRALAPHRFLVDDDDRAFLTGFGYAIGPDVTEPLCDTGLEWDDADFVYTAPELGTRMNLRVDARADLYSLGCILYEQLTGVPPFDATDAAGLVHAHATHSARPPHELVPHVPEQISRIVVKLLEKAPEQRYGTAAGLVADLQRCEQCLRRDGRIPMFVLDAHAALQRLQQADHVVGRDQEIDALRAQYRAVAAGGEMRVAWISGHSGIGKSTLLLEAVARIRYDGALLVATSKGEEGRRGTPYAMLAQALEPLLQFVLGCADDEFDLWRARIGTAVAPVGRTLARFLPALSAVLGPQAGPPEQSELAPGLERERVLHAIARLIACFAAPERPLALLLDDLQWADAGTIQVLERLVQQHHDAALLLVGAYRGNEIDAHHPLRAGPLADVPDALTVELGPLNERATTELIAHALHQDTDALRPLSDLIGRRTGRNPFFVHHLLRLLADEGMLDYDAGAGRWRWNMARIAAHRGGDDVAMMLARQFELLPDAARFMLRLLACIGQRASTRLLATAAGLSEPDAIAGLQAALEAGSLQRDGDDWTFWHDRIREAAYASIPEAERAPLHHAIACRLLAAGDACADAFVLAAQANLGRTVVETPAQRRAFARVNLEAGQQARAATAHHSALGFFRAAVDFLGERDTSDDGLEARMLCGEAEFMTGALEAAEARLAELERVAGDGTFGADLTRLRAALYTALGRFDLALGVGLAFLKRAGIDIPPHPDSADVHREYLRLRGWLDRNGIDALRELPIIADPLQRAIVDIFADLIPPALYSDQDLVDMILLRAVNLAIEHGHSDASADVYVCMNQIFGARYGDYAASLAFGELALHLVDERGLDRYRGRVYMAHGTIVVPWVLPARSARGYISRAFEITVECCDHTFALYCKRNEATGMLFAGEFLGDVRDTVAHGLVIARDANFQLVIDGLLVQQMLLRRLQEGERDDHDVLPPQEGRPANLVDLAYWVYRLQAALLFGDLPGALDARRHAEACEHTARSFAERADLPFYGALALLARPGRDASEEAALQRHLAQLDVWAQACPANFAARRELVRAEHARENGRPLDAAEAYARAVTHAGRHGFTQVEALAAEYAARFHADRDNIAAHAYLRHALSAWQRLGALAKVRQLQAAHPDVFDAGAGNSVGSRMHALDVNAVLRVSNALASDIVPARLVETLLRTTLESAGAEHGALAVLREGVWHVPARADVIDGTIVVTQEAVSLTASVLPVSVVQAVARMQEGVVIDDASESPVHGQDAYVRRRRPRSVMCVPLMRYATLVGVLYMENNLAARMFTAAKAALVEVIASQAAFALENARLYEELVEQNRQRAHAEEQLRAALAGLERASRLTAMGELVASIVHEIGQPLAAVDTSASAALRWLNREPPDVGEVRAMLEHINRSAARAKSIIQTLRAKARKAAPQFATVDLVEAVREAAALVARQLDTLDVVLELRSHDGPVYVHGDRIQLQQVVINLLTNGAESMAELETARCLSLACEVHGVDSVRVSVEDSGSGIAPDIADRLLEPLFTTKENGMGMGLAISHSIVDAHGGTLTLSPRQGAGTRATVMLPRVDP</sequence>
<dbReference type="InterPro" id="IPR036890">
    <property type="entry name" value="HATPase_C_sf"/>
</dbReference>
<evidence type="ECO:0000313" key="6">
    <source>
        <dbReference type="EMBL" id="CAB3967606.1"/>
    </source>
</evidence>
<dbReference type="InterPro" id="IPR053159">
    <property type="entry name" value="Hybrid_Histidine_Kinase"/>
</dbReference>
<dbReference type="PRINTS" id="PR00344">
    <property type="entry name" value="BCTRLSENSOR"/>
</dbReference>
<dbReference type="PANTHER" id="PTHR43642">
    <property type="entry name" value="HYBRID SIGNAL TRANSDUCTION HISTIDINE KINASE G"/>
    <property type="match status" value="1"/>
</dbReference>
<dbReference type="GO" id="GO:0005524">
    <property type="term" value="F:ATP binding"/>
    <property type="evidence" value="ECO:0007669"/>
    <property type="project" value="InterPro"/>
</dbReference>
<dbReference type="SUPFAM" id="SSF55874">
    <property type="entry name" value="ATPase domain of HSP90 chaperone/DNA topoisomerase II/histidine kinase"/>
    <property type="match status" value="1"/>
</dbReference>
<dbReference type="CDD" id="cd00082">
    <property type="entry name" value="HisKA"/>
    <property type="match status" value="1"/>
</dbReference>
<feature type="domain" description="Histidine kinase" evidence="5">
    <location>
        <begin position="1491"/>
        <end position="1706"/>
    </location>
</feature>
<dbReference type="Gene3D" id="3.40.50.300">
    <property type="entry name" value="P-loop containing nucleotide triphosphate hydrolases"/>
    <property type="match status" value="1"/>
</dbReference>
<name>A0A6J5J7J8_9BURK</name>
<dbReference type="SUPFAM" id="SSF47384">
    <property type="entry name" value="Homodimeric domain of signal transducing histidine kinase"/>
    <property type="match status" value="1"/>
</dbReference>
<dbReference type="InterPro" id="IPR003661">
    <property type="entry name" value="HisK_dim/P_dom"/>
</dbReference>
<dbReference type="EC" id="2.7.13.3" evidence="2"/>
<evidence type="ECO:0000313" key="7">
    <source>
        <dbReference type="Proteomes" id="UP000494322"/>
    </source>
</evidence>
<dbReference type="InterPro" id="IPR004358">
    <property type="entry name" value="Sig_transdc_His_kin-like_C"/>
</dbReference>
<dbReference type="InterPro" id="IPR041664">
    <property type="entry name" value="AAA_16"/>
</dbReference>
<dbReference type="InterPro" id="IPR036097">
    <property type="entry name" value="HisK_dim/P_sf"/>
</dbReference>
<dbReference type="SUPFAM" id="SSF55781">
    <property type="entry name" value="GAF domain-like"/>
    <property type="match status" value="1"/>
</dbReference>
<dbReference type="InterPro" id="IPR000719">
    <property type="entry name" value="Prot_kinase_dom"/>
</dbReference>